<evidence type="ECO:0000313" key="2">
    <source>
        <dbReference type="Proteomes" id="UP001515500"/>
    </source>
</evidence>
<evidence type="ECO:0000256" key="1">
    <source>
        <dbReference type="SAM" id="Phobius"/>
    </source>
</evidence>
<sequence>MMLGFQRIQWMLDLFVAGISLMVVLGIFTFVASILCSAAFIHHSKLPS</sequence>
<keyword evidence="1" id="KW-0472">Membrane</keyword>
<gene>
    <name evidence="3" type="primary">LOC120267680</name>
</gene>
<dbReference type="GeneID" id="120267680"/>
<accession>A0AB40BUZ5</accession>
<organism evidence="2 3">
    <name type="scientific">Dioscorea cayennensis subsp. rotundata</name>
    <name type="common">White Guinea yam</name>
    <name type="synonym">Dioscorea rotundata</name>
    <dbReference type="NCBI Taxonomy" id="55577"/>
    <lineage>
        <taxon>Eukaryota</taxon>
        <taxon>Viridiplantae</taxon>
        <taxon>Streptophyta</taxon>
        <taxon>Embryophyta</taxon>
        <taxon>Tracheophyta</taxon>
        <taxon>Spermatophyta</taxon>
        <taxon>Magnoliopsida</taxon>
        <taxon>Liliopsida</taxon>
        <taxon>Dioscoreales</taxon>
        <taxon>Dioscoreaceae</taxon>
        <taxon>Dioscorea</taxon>
    </lineage>
</organism>
<dbReference type="AlphaFoldDB" id="A0AB40BUZ5"/>
<evidence type="ECO:0000313" key="3">
    <source>
        <dbReference type="RefSeq" id="XP_039131288.1"/>
    </source>
</evidence>
<protein>
    <submittedName>
        <fullName evidence="3">Uncharacterized protein LOC120267680</fullName>
    </submittedName>
</protein>
<keyword evidence="1" id="KW-0812">Transmembrane</keyword>
<feature type="transmembrane region" description="Helical" evidence="1">
    <location>
        <begin position="12"/>
        <end position="41"/>
    </location>
</feature>
<proteinExistence type="predicted"/>
<keyword evidence="1" id="KW-1133">Transmembrane helix</keyword>
<keyword evidence="2" id="KW-1185">Reference proteome</keyword>
<reference evidence="3" key="1">
    <citation type="submission" date="2025-08" db="UniProtKB">
        <authorList>
            <consortium name="RefSeq"/>
        </authorList>
    </citation>
    <scope>IDENTIFICATION</scope>
</reference>
<dbReference type="RefSeq" id="XP_039131288.1">
    <property type="nucleotide sequence ID" value="XM_039275354.1"/>
</dbReference>
<name>A0AB40BUZ5_DIOCR</name>
<dbReference type="Proteomes" id="UP001515500">
    <property type="component" value="Chromosome 8"/>
</dbReference>